<dbReference type="KEGG" id="osn:115219150"/>
<name>A0A6P7T4E3_9MOLL</name>
<dbReference type="GO" id="GO:0003676">
    <property type="term" value="F:nucleic acid binding"/>
    <property type="evidence" value="ECO:0007669"/>
    <property type="project" value="InterPro"/>
</dbReference>
<dbReference type="Proteomes" id="UP000515154">
    <property type="component" value="Linkage group LG1"/>
</dbReference>
<keyword evidence="1" id="KW-1185">Reference proteome</keyword>
<dbReference type="InterPro" id="IPR036397">
    <property type="entry name" value="RNaseH_sf"/>
</dbReference>
<dbReference type="Gene3D" id="3.30.420.10">
    <property type="entry name" value="Ribonuclease H-like superfamily/Ribonuclease H"/>
    <property type="match status" value="1"/>
</dbReference>
<evidence type="ECO:0000313" key="1">
    <source>
        <dbReference type="Proteomes" id="UP000515154"/>
    </source>
</evidence>
<dbReference type="AlphaFoldDB" id="A0A6P7T4E3"/>
<reference evidence="2" key="1">
    <citation type="submission" date="2025-08" db="UniProtKB">
        <authorList>
            <consortium name="RefSeq"/>
        </authorList>
    </citation>
    <scope>IDENTIFICATION</scope>
</reference>
<protein>
    <submittedName>
        <fullName evidence="2">Uncharacterized protein LOC115219150</fullName>
    </submittedName>
</protein>
<dbReference type="InterPro" id="IPR052709">
    <property type="entry name" value="Transposase-MT_Hybrid"/>
</dbReference>
<organism evidence="1 2">
    <name type="scientific">Octopus sinensis</name>
    <name type="common">East Asian common octopus</name>
    <dbReference type="NCBI Taxonomy" id="2607531"/>
    <lineage>
        <taxon>Eukaryota</taxon>
        <taxon>Metazoa</taxon>
        <taxon>Spiralia</taxon>
        <taxon>Lophotrochozoa</taxon>
        <taxon>Mollusca</taxon>
        <taxon>Cephalopoda</taxon>
        <taxon>Coleoidea</taxon>
        <taxon>Octopodiformes</taxon>
        <taxon>Octopoda</taxon>
        <taxon>Incirrata</taxon>
        <taxon>Octopodidae</taxon>
        <taxon>Octopus</taxon>
    </lineage>
</organism>
<gene>
    <name evidence="2" type="primary">LOC115219150</name>
</gene>
<dbReference type="PANTHER" id="PTHR46060">
    <property type="entry name" value="MARINER MOS1 TRANSPOSASE-LIKE PROTEIN"/>
    <property type="match status" value="1"/>
</dbReference>
<accession>A0A6P7T4E3</accession>
<evidence type="ECO:0000313" key="2">
    <source>
        <dbReference type="RefSeq" id="XP_029645152.1"/>
    </source>
</evidence>
<sequence>MTTPLSMYTKEEQRAVFRFLRKMGVRSTVQDTAIRTKRGTLLLKKLLLLHDDAHPHTAAHTVETINQLGLEVLEHPAYSPDLVPSDYHISGSLKDGLRGIRQFKHIFIKFG</sequence>
<dbReference type="RefSeq" id="XP_029645152.1">
    <property type="nucleotide sequence ID" value="XM_029789292.1"/>
</dbReference>
<proteinExistence type="predicted"/>
<dbReference type="PANTHER" id="PTHR46060:SF1">
    <property type="entry name" value="MARINER MOS1 TRANSPOSASE-LIKE PROTEIN"/>
    <property type="match status" value="1"/>
</dbReference>